<dbReference type="Proteomes" id="UP000034264">
    <property type="component" value="Unassembled WGS sequence"/>
</dbReference>
<dbReference type="Pfam" id="PF00413">
    <property type="entry name" value="Peptidase_M10"/>
    <property type="match status" value="1"/>
</dbReference>
<accession>A0A0G1M5I6</accession>
<evidence type="ECO:0000256" key="5">
    <source>
        <dbReference type="SAM" id="Coils"/>
    </source>
</evidence>
<evidence type="ECO:0000256" key="2">
    <source>
        <dbReference type="ARBA" id="ARBA00022723"/>
    </source>
</evidence>
<feature type="coiled-coil region" evidence="5">
    <location>
        <begin position="97"/>
        <end position="173"/>
    </location>
</feature>
<comment type="caution">
    <text evidence="7">The sequence shown here is derived from an EMBL/GenBank/DDBJ whole genome shotgun (WGS) entry which is preliminary data.</text>
</comment>
<keyword evidence="2" id="KW-0479">Metal-binding</keyword>
<dbReference type="GO" id="GO:0031012">
    <property type="term" value="C:extracellular matrix"/>
    <property type="evidence" value="ECO:0007669"/>
    <property type="project" value="InterPro"/>
</dbReference>
<reference evidence="7 8" key="1">
    <citation type="journal article" date="2015" name="Nature">
        <title>rRNA introns, odd ribosomes, and small enigmatic genomes across a large radiation of phyla.</title>
        <authorList>
            <person name="Brown C.T."/>
            <person name="Hug L.A."/>
            <person name="Thomas B.C."/>
            <person name="Sharon I."/>
            <person name="Castelle C.J."/>
            <person name="Singh A."/>
            <person name="Wilkins M.J."/>
            <person name="Williams K.H."/>
            <person name="Banfield J.F."/>
        </authorList>
    </citation>
    <scope>NUCLEOTIDE SEQUENCE [LARGE SCALE GENOMIC DNA]</scope>
</reference>
<evidence type="ECO:0000256" key="1">
    <source>
        <dbReference type="ARBA" id="ARBA00022670"/>
    </source>
</evidence>
<dbReference type="InterPro" id="IPR001818">
    <property type="entry name" value="Pept_M10_metallopeptidase"/>
</dbReference>
<gene>
    <name evidence="7" type="ORF">UX05_C0001G0011</name>
</gene>
<keyword evidence="1" id="KW-0645">Protease</keyword>
<keyword evidence="4" id="KW-0862">Zinc</keyword>
<organism evidence="7 8">
    <name type="scientific">Candidatus Amesbacteria bacterium GW2011_GWC2_45_19</name>
    <dbReference type="NCBI Taxonomy" id="1618366"/>
    <lineage>
        <taxon>Bacteria</taxon>
        <taxon>Candidatus Amesiibacteriota</taxon>
    </lineage>
</organism>
<dbReference type="SUPFAM" id="SSF55486">
    <property type="entry name" value="Metalloproteases ('zincins'), catalytic domain"/>
    <property type="match status" value="1"/>
</dbReference>
<protein>
    <submittedName>
        <fullName evidence="7">Matrixin superfamily protein</fullName>
    </submittedName>
</protein>
<dbReference type="GO" id="GO:0006508">
    <property type="term" value="P:proteolysis"/>
    <property type="evidence" value="ECO:0007669"/>
    <property type="project" value="UniProtKB-KW"/>
</dbReference>
<dbReference type="InterPro" id="IPR024079">
    <property type="entry name" value="MetalloPept_cat_dom_sf"/>
</dbReference>
<evidence type="ECO:0000256" key="3">
    <source>
        <dbReference type="ARBA" id="ARBA00022801"/>
    </source>
</evidence>
<feature type="domain" description="Peptidase M10 metallopeptidase" evidence="6">
    <location>
        <begin position="176"/>
        <end position="251"/>
    </location>
</feature>
<dbReference type="AlphaFoldDB" id="A0A0G1M5I6"/>
<dbReference type="PRINTS" id="PR00138">
    <property type="entry name" value="MATRIXIN"/>
</dbReference>
<dbReference type="InterPro" id="IPR021190">
    <property type="entry name" value="Pept_M10A"/>
</dbReference>
<sequence>MRKQFLVFVLLLASVLVASRYIYIYPCAQPILYKIGSVDPKFGVKEDQLLKDLKSAENIWEKPTAKNIFDYDPQGPLTVNFVYDTRQALKTDIGQQEKNLTSQNQSLDTQIKNYETQIAQFKKKNEDLNAEIAKWNSQGGAPPDVYDQLLIRQKDLQQEADRLNQLAKSLNQKTGNYNAGILKINNTIQTFNQKLSVKPEEGIYDSGTNSIDIFFITDKNELVHTLAHEFGHARGLGHLDDPQAIMYPQTSTTITATPGDVTSLENVCARRSYWEVLRSGLLELSHAINN</sequence>
<dbReference type="EMBL" id="LCKS01000001">
    <property type="protein sequence ID" value="KKU03382.1"/>
    <property type="molecule type" value="Genomic_DNA"/>
</dbReference>
<evidence type="ECO:0000259" key="6">
    <source>
        <dbReference type="Pfam" id="PF00413"/>
    </source>
</evidence>
<proteinExistence type="predicted"/>
<dbReference type="GO" id="GO:0004222">
    <property type="term" value="F:metalloendopeptidase activity"/>
    <property type="evidence" value="ECO:0007669"/>
    <property type="project" value="InterPro"/>
</dbReference>
<dbReference type="GO" id="GO:0008270">
    <property type="term" value="F:zinc ion binding"/>
    <property type="evidence" value="ECO:0007669"/>
    <property type="project" value="InterPro"/>
</dbReference>
<dbReference type="Gene3D" id="3.40.390.10">
    <property type="entry name" value="Collagenase (Catalytic Domain)"/>
    <property type="match status" value="1"/>
</dbReference>
<evidence type="ECO:0000313" key="8">
    <source>
        <dbReference type="Proteomes" id="UP000034264"/>
    </source>
</evidence>
<evidence type="ECO:0000313" key="7">
    <source>
        <dbReference type="EMBL" id="KKU03382.1"/>
    </source>
</evidence>
<evidence type="ECO:0000256" key="4">
    <source>
        <dbReference type="ARBA" id="ARBA00022833"/>
    </source>
</evidence>
<name>A0A0G1M5I6_9BACT</name>
<keyword evidence="3" id="KW-0378">Hydrolase</keyword>
<keyword evidence="5" id="KW-0175">Coiled coil</keyword>